<reference evidence="2" key="2">
    <citation type="submission" date="2020-05" db="EMBL/GenBank/DDBJ databases">
        <authorList>
            <person name="Kim H.-S."/>
            <person name="Proctor R.H."/>
            <person name="Brown D.W."/>
        </authorList>
    </citation>
    <scope>NUCLEOTIDE SEQUENCE</scope>
    <source>
        <strain evidence="2">NRRL 20472</strain>
    </source>
</reference>
<evidence type="ECO:0000313" key="2">
    <source>
        <dbReference type="EMBL" id="KAF4964221.1"/>
    </source>
</evidence>
<organism evidence="2 3">
    <name type="scientific">Fusarium sarcochroum</name>
    <dbReference type="NCBI Taxonomy" id="1208366"/>
    <lineage>
        <taxon>Eukaryota</taxon>
        <taxon>Fungi</taxon>
        <taxon>Dikarya</taxon>
        <taxon>Ascomycota</taxon>
        <taxon>Pezizomycotina</taxon>
        <taxon>Sordariomycetes</taxon>
        <taxon>Hypocreomycetidae</taxon>
        <taxon>Hypocreales</taxon>
        <taxon>Nectriaceae</taxon>
        <taxon>Fusarium</taxon>
        <taxon>Fusarium lateritium species complex</taxon>
    </lineage>
</organism>
<dbReference type="AlphaFoldDB" id="A0A8H4TU61"/>
<evidence type="ECO:0000259" key="1">
    <source>
        <dbReference type="PROSITE" id="PS50181"/>
    </source>
</evidence>
<proteinExistence type="predicted"/>
<dbReference type="OrthoDB" id="5046458at2759"/>
<dbReference type="Proteomes" id="UP000622797">
    <property type="component" value="Unassembled WGS sequence"/>
</dbReference>
<dbReference type="PROSITE" id="PS50181">
    <property type="entry name" value="FBOX"/>
    <property type="match status" value="1"/>
</dbReference>
<keyword evidence="3" id="KW-1185">Reference proteome</keyword>
<gene>
    <name evidence="2" type="ORF">FSARC_7855</name>
</gene>
<name>A0A8H4TU61_9HYPO</name>
<sequence length="388" mass="44073">MADPNTTATLARMPTEILCMVKPHLGDADLSSITRVSKRLRRMFLPLHFRDVLLRGNMAQLSLRLASFLDEQSVSIPGPICQYVEIVHFRITGTDESDQTAVCLATEKTIELIGDFFRKAPGLRHAAFNFWTVNNDPQKAQFTRLLGNTDQWSGPRSVYLHDIDLDTTRAIIHHCVPEALEAVRITSRYGSDEYNVLKSHCPTLKRLYVADPGRRSHGNTARLVVPSMDHSVVDAINADFSQLEWLVIKEGGLRRSSHIRRPGSQSREHLNHLDQIIETLIESLRAMPHLTRFACTLARQELHNCLIRQDWSRAGGRGLTEAELDAWYSALILRISNSVPRLEQLCIESHLCVSYRGTKTPGQTDMEIRREESDEAGQRYRFPLMLVD</sequence>
<feature type="domain" description="F-box" evidence="1">
    <location>
        <begin position="7"/>
        <end position="52"/>
    </location>
</feature>
<reference evidence="2" key="1">
    <citation type="journal article" date="2020" name="BMC Genomics">
        <title>Correction to: Identification and distribution of gene clusters required for synthesis of sphingolipid metabolism inhibitors in diverse species of the filamentous fungus Fusarium.</title>
        <authorList>
            <person name="Kim H.S."/>
            <person name="Lohmar J.M."/>
            <person name="Busman M."/>
            <person name="Brown D.W."/>
            <person name="Naumann T.A."/>
            <person name="Divon H.H."/>
            <person name="Lysoe E."/>
            <person name="Uhlig S."/>
            <person name="Proctor R.H."/>
        </authorList>
    </citation>
    <scope>NUCLEOTIDE SEQUENCE</scope>
    <source>
        <strain evidence="2">NRRL 20472</strain>
    </source>
</reference>
<comment type="caution">
    <text evidence="2">The sequence shown here is derived from an EMBL/GenBank/DDBJ whole genome shotgun (WGS) entry which is preliminary data.</text>
</comment>
<evidence type="ECO:0000313" key="3">
    <source>
        <dbReference type="Proteomes" id="UP000622797"/>
    </source>
</evidence>
<accession>A0A8H4TU61</accession>
<dbReference type="EMBL" id="JABEXW010000422">
    <property type="protein sequence ID" value="KAF4964221.1"/>
    <property type="molecule type" value="Genomic_DNA"/>
</dbReference>
<dbReference type="InterPro" id="IPR001810">
    <property type="entry name" value="F-box_dom"/>
</dbReference>
<protein>
    <recommendedName>
        <fullName evidence="1">F-box domain-containing protein</fullName>
    </recommendedName>
</protein>